<evidence type="ECO:0008006" key="3">
    <source>
        <dbReference type="Google" id="ProtNLM"/>
    </source>
</evidence>
<evidence type="ECO:0000313" key="2">
    <source>
        <dbReference type="Proteomes" id="UP000423396"/>
    </source>
</evidence>
<proteinExistence type="predicted"/>
<dbReference type="AlphaFoldDB" id="A0A650CLU2"/>
<dbReference type="GeneID" id="42797686"/>
<dbReference type="RefSeq" id="WP_156005000.1">
    <property type="nucleotide sequence ID" value="NZ_CP045483.1"/>
</dbReference>
<name>A0A650CLU2_9CREN</name>
<dbReference type="EMBL" id="CP045483">
    <property type="protein sequence ID" value="QGR18779.1"/>
    <property type="molecule type" value="Genomic_DNA"/>
</dbReference>
<accession>A0A650CLU2</accession>
<organism evidence="1 2">
    <name type="scientific">Stygiolobus azoricus</name>
    <dbReference type="NCBI Taxonomy" id="41675"/>
    <lineage>
        <taxon>Archaea</taxon>
        <taxon>Thermoproteota</taxon>
        <taxon>Thermoprotei</taxon>
        <taxon>Sulfolobales</taxon>
        <taxon>Sulfolobaceae</taxon>
        <taxon>Stygiolobus</taxon>
    </lineage>
</organism>
<dbReference type="OrthoDB" id="14757at2157"/>
<gene>
    <name evidence="1" type="ORF">D1868_01380</name>
</gene>
<keyword evidence="2" id="KW-1185">Reference proteome</keyword>
<dbReference type="KEGG" id="sazo:D1868_01380"/>
<reference evidence="1 2" key="1">
    <citation type="submission" date="2019-10" db="EMBL/GenBank/DDBJ databases">
        <title>Genome Sequences from Six Type Strain Members of the Archaeal Family Sulfolobaceae: Acidianus ambivalens, Acidianus infernus, Metallosphaera prunae, Stygiolobus azoricus, Sulfolobus metallicus, and Sulfurisphaera ohwakuensis.</title>
        <authorList>
            <person name="Counts J.A."/>
            <person name="Kelly R.M."/>
        </authorList>
    </citation>
    <scope>NUCLEOTIDE SEQUENCE [LARGE SCALE GENOMIC DNA]</scope>
    <source>
        <strain evidence="1 2">FC6</strain>
    </source>
</reference>
<evidence type="ECO:0000313" key="1">
    <source>
        <dbReference type="EMBL" id="QGR18779.1"/>
    </source>
</evidence>
<dbReference type="Proteomes" id="UP000423396">
    <property type="component" value="Chromosome"/>
</dbReference>
<protein>
    <recommendedName>
        <fullName evidence="3">MarR family transcriptional regulator</fullName>
    </recommendedName>
</protein>
<sequence>MWREIPLHYVVLERLRKHNGPVTDEDLYEEVKKSTDYEVPFSDFLKALMKLEMRGYVTVTLIKENVRMITYIGDKE</sequence>